<sequence>MATMVNVWICELSKLREKIQVEKKKTKQHNLSIKSVSTQQHEEEEEESRTSSAQSASGLPAEKKLSEETIFWLMDRFAPC</sequence>
<protein>
    <submittedName>
        <fullName evidence="2">Uncharacterized protein</fullName>
    </submittedName>
</protein>
<dbReference type="AlphaFoldDB" id="A0AAU9PKZ2"/>
<name>A0AAU9PKZ2_9ASTR</name>
<evidence type="ECO:0000313" key="3">
    <source>
        <dbReference type="Proteomes" id="UP001157418"/>
    </source>
</evidence>
<keyword evidence="3" id="KW-1185">Reference proteome</keyword>
<proteinExistence type="predicted"/>
<dbReference type="Proteomes" id="UP001157418">
    <property type="component" value="Unassembled WGS sequence"/>
</dbReference>
<organism evidence="2 3">
    <name type="scientific">Lactuca virosa</name>
    <dbReference type="NCBI Taxonomy" id="75947"/>
    <lineage>
        <taxon>Eukaryota</taxon>
        <taxon>Viridiplantae</taxon>
        <taxon>Streptophyta</taxon>
        <taxon>Embryophyta</taxon>
        <taxon>Tracheophyta</taxon>
        <taxon>Spermatophyta</taxon>
        <taxon>Magnoliopsida</taxon>
        <taxon>eudicotyledons</taxon>
        <taxon>Gunneridae</taxon>
        <taxon>Pentapetalae</taxon>
        <taxon>asterids</taxon>
        <taxon>campanulids</taxon>
        <taxon>Asterales</taxon>
        <taxon>Asteraceae</taxon>
        <taxon>Cichorioideae</taxon>
        <taxon>Cichorieae</taxon>
        <taxon>Lactucinae</taxon>
        <taxon>Lactuca</taxon>
    </lineage>
</organism>
<reference evidence="2 3" key="1">
    <citation type="submission" date="2022-01" db="EMBL/GenBank/DDBJ databases">
        <authorList>
            <person name="Xiong W."/>
            <person name="Schranz E."/>
        </authorList>
    </citation>
    <scope>NUCLEOTIDE SEQUENCE [LARGE SCALE GENOMIC DNA]</scope>
</reference>
<gene>
    <name evidence="2" type="ORF">LVIROSA_LOCUS35796</name>
</gene>
<evidence type="ECO:0000256" key="1">
    <source>
        <dbReference type="SAM" id="MobiDB-lite"/>
    </source>
</evidence>
<dbReference type="EMBL" id="CAKMRJ010005634">
    <property type="protein sequence ID" value="CAH1450366.1"/>
    <property type="molecule type" value="Genomic_DNA"/>
</dbReference>
<dbReference type="PANTHER" id="PTHR36346:SF2">
    <property type="entry name" value="EXPRESSED PROTEIN"/>
    <property type="match status" value="1"/>
</dbReference>
<accession>A0AAU9PKZ2</accession>
<evidence type="ECO:0000313" key="2">
    <source>
        <dbReference type="EMBL" id="CAH1450366.1"/>
    </source>
</evidence>
<dbReference type="PANTHER" id="PTHR36346">
    <property type="entry name" value="EXPRESSED PROTEIN"/>
    <property type="match status" value="1"/>
</dbReference>
<comment type="caution">
    <text evidence="2">The sequence shown here is derived from an EMBL/GenBank/DDBJ whole genome shotgun (WGS) entry which is preliminary data.</text>
</comment>
<feature type="region of interest" description="Disordered" evidence="1">
    <location>
        <begin position="23"/>
        <end position="63"/>
    </location>
</feature>